<evidence type="ECO:0000256" key="2">
    <source>
        <dbReference type="ARBA" id="ARBA00022827"/>
    </source>
</evidence>
<dbReference type="GO" id="GO:0051536">
    <property type="term" value="F:iron-sulfur cluster binding"/>
    <property type="evidence" value="ECO:0007669"/>
    <property type="project" value="InterPro"/>
</dbReference>
<protein>
    <submittedName>
        <fullName evidence="4">FAD linked oxidase-like protein</fullName>
    </submittedName>
</protein>
<dbReference type="SUPFAM" id="SSF55103">
    <property type="entry name" value="FAD-linked oxidases, C-terminal domain"/>
    <property type="match status" value="1"/>
</dbReference>
<dbReference type="Gene3D" id="1.10.1060.10">
    <property type="entry name" value="Alpha-helical ferredoxin"/>
    <property type="match status" value="1"/>
</dbReference>
<dbReference type="InterPro" id="IPR017896">
    <property type="entry name" value="4Fe4S_Fe-S-bd"/>
</dbReference>
<dbReference type="Proteomes" id="UP000001935">
    <property type="component" value="Chromosome"/>
</dbReference>
<dbReference type="Pfam" id="PF02754">
    <property type="entry name" value="CCG"/>
    <property type="match status" value="2"/>
</dbReference>
<dbReference type="STRING" id="290397.Adeh_3018"/>
<dbReference type="EMBL" id="CP000251">
    <property type="protein sequence ID" value="ABC82788.1"/>
    <property type="molecule type" value="Genomic_DNA"/>
</dbReference>
<dbReference type="InterPro" id="IPR016169">
    <property type="entry name" value="FAD-bd_PCMH_sub2"/>
</dbReference>
<dbReference type="RefSeq" id="WP_011422070.1">
    <property type="nucleotide sequence ID" value="NC_007760.1"/>
</dbReference>
<dbReference type="InterPro" id="IPR004017">
    <property type="entry name" value="Cys_rich_dom"/>
</dbReference>
<dbReference type="InterPro" id="IPR036318">
    <property type="entry name" value="FAD-bd_PCMH-like_sf"/>
</dbReference>
<dbReference type="eggNOG" id="COG0247">
    <property type="taxonomic scope" value="Bacteria"/>
</dbReference>
<dbReference type="HOGENOM" id="CLU_262983_0_0_7"/>
<dbReference type="InterPro" id="IPR022153">
    <property type="entry name" value="DUF3683"/>
</dbReference>
<dbReference type="InterPro" id="IPR016166">
    <property type="entry name" value="FAD-bd_PCMH"/>
</dbReference>
<dbReference type="PANTHER" id="PTHR42934">
    <property type="entry name" value="GLYCOLATE OXIDASE SUBUNIT GLCD"/>
    <property type="match status" value="1"/>
</dbReference>
<dbReference type="Pfam" id="PF02913">
    <property type="entry name" value="FAD-oxidase_C"/>
    <property type="match status" value="2"/>
</dbReference>
<dbReference type="GO" id="GO:0016491">
    <property type="term" value="F:oxidoreductase activity"/>
    <property type="evidence" value="ECO:0007669"/>
    <property type="project" value="UniProtKB-ARBA"/>
</dbReference>
<gene>
    <name evidence="4" type="ordered locus">Adeh_3018</name>
</gene>
<dbReference type="KEGG" id="ade:Adeh_3018"/>
<evidence type="ECO:0000256" key="1">
    <source>
        <dbReference type="ARBA" id="ARBA00022630"/>
    </source>
</evidence>
<dbReference type="Gene3D" id="3.30.70.2740">
    <property type="match status" value="1"/>
</dbReference>
<sequence>MTASTSPREIPFNYTSADDRQAISHLLGPHVWQKLEELRGLRVTGRSARLLMRFFGEILIHRRNPFLFQELVESRARRRRFFSNIETDLGLVEKNASGEARVLEVLSESRQLLAAFRQEVDGTPELRRRLQRELGAVVGKDAVLFDPFTLVSHATDATDWRLHLPVAVVMPDDERQVAPVLAGIARLGLKAIPRGGGTGLTGGAVPLRPGCVVVNTEKLNRIRGVSQRDLTLADGRTAAAQVVDLEAGVVTETAMEHAAARGLVFATDPTSAWACTIGGNIAENAGGKDCVQWGTCIDNLISWRMAMPSGRLWTVRRTDHQLRKILPEDTVTFEVTDQDGAVVKTVALRGADVRKKGLWKDITNKALGGVPGLQKEGTDGVITSAEFILYPEFEVKRTLCLEFFGPDFDEASRVILQLARAFPFPNDGKETLTALEHFDDEYVRAIDYKVKAARADTPRAVLLIDVVGHSAEEAARGVGTIRGILDEHPNTELFEARDAAEGKRFWADRKKLGAIARRTNAFKMNEDIVLPLDQLAGFARFVEDMNVEEERYAQGRLVDRAEELLRTTEPPREDPEWLAGKIPAALERCARARDAITRAGPKDLRALALLEDFRRDLAKLMRGWPELTRAVDRAHQEVRDRLVVLATHMHAGDGNVHVNIPVLSNDRPMLRRTEHVLDVVMEKVVSLGGVVSGEHGIGITKLKYLEPERIEELSAHRRDVDPGGLMNPGKLEDVDVLDRVFTPSFNLLELEARILQHGQLEELARAIAHCVRCGKCKPDCCVYHPARGMFFHPRNKNLAIGSLIEALLYDAQRKRSTRFELLRWLEEVADHCTICHKCLKPCPVDIDSGKVSILEREILASWGYKRSTAATRATLGYLDSRSPAYNRAFRATVVQIGGALQRAGCEVTAPFQPKDAAPRLYPLQLLRAPMPPAPPETLHDVLPACEQDQVLVFEPGGGAEAERTVFYFPGCGSERLQSHISMAAIHVLTELRTRVILPPPFMCCGFPQKVNGKADTYSQTVLRDTILFSQIRDMFAHLQFDACIVTCGTCREGLAEMEAGRIFGGRLVDVSRYALERGLKLEGTGGDFLYHAPCHDSLDGKAQEVLVKIGGFGKVEAVPHCCSEAGTLTLSRPDITDAMLHRKRAAFAEALETRPGGATVLTNCPSCVQGLGRNAPMGVQPKHLAIALAERMSGPGWLELFRSNAARAHAVHF</sequence>
<dbReference type="InterPro" id="IPR051914">
    <property type="entry name" value="FAD-linked_OxidoTrans_Type4"/>
</dbReference>
<proteinExistence type="predicted"/>
<dbReference type="Pfam" id="PF13183">
    <property type="entry name" value="Fer4_8"/>
    <property type="match status" value="1"/>
</dbReference>
<dbReference type="InterPro" id="IPR004113">
    <property type="entry name" value="FAD-bd_oxidored_4_C"/>
</dbReference>
<accession>Q2IDY2</accession>
<organism evidence="4 5">
    <name type="scientific">Anaeromyxobacter dehalogenans (strain 2CP-C)</name>
    <dbReference type="NCBI Taxonomy" id="290397"/>
    <lineage>
        <taxon>Bacteria</taxon>
        <taxon>Pseudomonadati</taxon>
        <taxon>Myxococcota</taxon>
        <taxon>Myxococcia</taxon>
        <taxon>Myxococcales</taxon>
        <taxon>Cystobacterineae</taxon>
        <taxon>Anaeromyxobacteraceae</taxon>
        <taxon>Anaeromyxobacter</taxon>
    </lineage>
</organism>
<dbReference type="PROSITE" id="PS51387">
    <property type="entry name" value="FAD_PCMH"/>
    <property type="match status" value="1"/>
</dbReference>
<dbReference type="Pfam" id="PF01565">
    <property type="entry name" value="FAD_binding_4"/>
    <property type="match status" value="1"/>
</dbReference>
<keyword evidence="1" id="KW-0285">Flavoprotein</keyword>
<dbReference type="eggNOG" id="COG0277">
    <property type="taxonomic scope" value="Bacteria"/>
</dbReference>
<dbReference type="InterPro" id="IPR006094">
    <property type="entry name" value="Oxid_FAD_bind_N"/>
</dbReference>
<dbReference type="OrthoDB" id="9811557at2"/>
<dbReference type="GO" id="GO:0071949">
    <property type="term" value="F:FAD binding"/>
    <property type="evidence" value="ECO:0007669"/>
    <property type="project" value="InterPro"/>
</dbReference>
<dbReference type="Pfam" id="PF12447">
    <property type="entry name" value="DUF3683"/>
    <property type="match status" value="1"/>
</dbReference>
<dbReference type="SUPFAM" id="SSF56176">
    <property type="entry name" value="FAD-binding/transporter-associated domain-like"/>
    <property type="match status" value="1"/>
</dbReference>
<evidence type="ECO:0000259" key="3">
    <source>
        <dbReference type="PROSITE" id="PS51387"/>
    </source>
</evidence>
<dbReference type="AlphaFoldDB" id="Q2IDY2"/>
<dbReference type="eggNOG" id="COG1139">
    <property type="taxonomic scope" value="Bacteria"/>
</dbReference>
<dbReference type="SUPFAM" id="SSF46548">
    <property type="entry name" value="alpha-helical ferredoxin"/>
    <property type="match status" value="1"/>
</dbReference>
<name>Q2IDY2_ANADE</name>
<evidence type="ECO:0000313" key="4">
    <source>
        <dbReference type="EMBL" id="ABC82788.1"/>
    </source>
</evidence>
<dbReference type="InterPro" id="IPR009051">
    <property type="entry name" value="Helical_ferredxn"/>
</dbReference>
<dbReference type="InterPro" id="IPR016164">
    <property type="entry name" value="FAD-linked_Oxase-like_C"/>
</dbReference>
<keyword evidence="2" id="KW-0274">FAD</keyword>
<dbReference type="Gene3D" id="3.30.465.10">
    <property type="match status" value="1"/>
</dbReference>
<reference evidence="4 5" key="1">
    <citation type="submission" date="2006-01" db="EMBL/GenBank/DDBJ databases">
        <title>Complete sequence of Anaeromyxobacter dehalogenans 2CP-C.</title>
        <authorList>
            <consortium name="US DOE Joint Genome Institute"/>
            <person name="Copeland A."/>
            <person name="Lucas S."/>
            <person name="Lapidus A."/>
            <person name="Barry K."/>
            <person name="Detter J.C."/>
            <person name="Glavina T."/>
            <person name="Hammon N."/>
            <person name="Israni S."/>
            <person name="Pitluck S."/>
            <person name="Brettin T."/>
            <person name="Bruce D."/>
            <person name="Han C."/>
            <person name="Tapia R."/>
            <person name="Gilna P."/>
            <person name="Kiss H."/>
            <person name="Schmutz J."/>
            <person name="Larimer F."/>
            <person name="Land M."/>
            <person name="Kyrpides N."/>
            <person name="Anderson I."/>
            <person name="Sanford R.A."/>
            <person name="Ritalahti K.M."/>
            <person name="Thomas H.S."/>
            <person name="Kirby J.R."/>
            <person name="Zhulin I.B."/>
            <person name="Loeffler F.E."/>
            <person name="Richardson P."/>
        </authorList>
    </citation>
    <scope>NUCLEOTIDE SEQUENCE [LARGE SCALE GENOMIC DNA]</scope>
    <source>
        <strain evidence="4 5">2CP-C</strain>
    </source>
</reference>
<dbReference type="PANTHER" id="PTHR42934:SF2">
    <property type="entry name" value="GLYCOLATE OXIDASE SUBUNIT GLCD"/>
    <property type="match status" value="1"/>
</dbReference>
<evidence type="ECO:0000313" key="5">
    <source>
        <dbReference type="Proteomes" id="UP000001935"/>
    </source>
</evidence>
<feature type="domain" description="FAD-binding PCMH-type" evidence="3">
    <location>
        <begin position="161"/>
        <end position="392"/>
    </location>
</feature>